<dbReference type="Pfam" id="PF00498">
    <property type="entry name" value="FHA"/>
    <property type="match status" value="1"/>
</dbReference>
<name>A0A5A7Q7E9_STRAF</name>
<dbReference type="InterPro" id="IPR025999">
    <property type="entry name" value="MCRS_N"/>
</dbReference>
<reference evidence="3" key="1">
    <citation type="journal article" date="2019" name="Curr. Biol.">
        <title>Genome Sequence of Striga asiatica Provides Insight into the Evolution of Plant Parasitism.</title>
        <authorList>
            <person name="Yoshida S."/>
            <person name="Kim S."/>
            <person name="Wafula E.K."/>
            <person name="Tanskanen J."/>
            <person name="Kim Y.M."/>
            <person name="Honaas L."/>
            <person name="Yang Z."/>
            <person name="Spallek T."/>
            <person name="Conn C.E."/>
            <person name="Ichihashi Y."/>
            <person name="Cheong K."/>
            <person name="Cui S."/>
            <person name="Der J.P."/>
            <person name="Gundlach H."/>
            <person name="Jiao Y."/>
            <person name="Hori C."/>
            <person name="Ishida J.K."/>
            <person name="Kasahara H."/>
            <person name="Kiba T."/>
            <person name="Kim M.S."/>
            <person name="Koo N."/>
            <person name="Laohavisit A."/>
            <person name="Lee Y.H."/>
            <person name="Lumba S."/>
            <person name="McCourt P."/>
            <person name="Mortimer J.C."/>
            <person name="Mutuku J.M."/>
            <person name="Nomura T."/>
            <person name="Sasaki-Sekimoto Y."/>
            <person name="Seto Y."/>
            <person name="Wang Y."/>
            <person name="Wakatake T."/>
            <person name="Sakakibara H."/>
            <person name="Demura T."/>
            <person name="Yamaguchi S."/>
            <person name="Yoneyama K."/>
            <person name="Manabe R.I."/>
            <person name="Nelson D.C."/>
            <person name="Schulman A.H."/>
            <person name="Timko M.P."/>
            <person name="dePamphilis C.W."/>
            <person name="Choi D."/>
            <person name="Shirasu K."/>
        </authorList>
    </citation>
    <scope>NUCLEOTIDE SEQUENCE [LARGE SCALE GENOMIC DNA]</scope>
    <source>
        <strain evidence="3">cv. UVA1</strain>
    </source>
</reference>
<protein>
    <submittedName>
        <fullName evidence="2">Forkhead-associated (FHA) domain-containing protein</fullName>
    </submittedName>
</protein>
<comment type="caution">
    <text evidence="2">The sequence shown here is derived from an EMBL/GenBank/DDBJ whole genome shotgun (WGS) entry which is preliminary data.</text>
</comment>
<dbReference type="GO" id="GO:0031011">
    <property type="term" value="C:Ino80 complex"/>
    <property type="evidence" value="ECO:0007669"/>
    <property type="project" value="InterPro"/>
</dbReference>
<dbReference type="GO" id="GO:0071339">
    <property type="term" value="C:MLL1 complex"/>
    <property type="evidence" value="ECO:0007669"/>
    <property type="project" value="InterPro"/>
</dbReference>
<feature type="domain" description="FHA" evidence="1">
    <location>
        <begin position="626"/>
        <end position="682"/>
    </location>
</feature>
<dbReference type="SUPFAM" id="SSF49879">
    <property type="entry name" value="SMAD/FHA domain"/>
    <property type="match status" value="1"/>
</dbReference>
<dbReference type="GO" id="GO:0045944">
    <property type="term" value="P:positive regulation of transcription by RNA polymerase II"/>
    <property type="evidence" value="ECO:0007669"/>
    <property type="project" value="TreeGrafter"/>
</dbReference>
<dbReference type="Proteomes" id="UP000325081">
    <property type="component" value="Unassembled WGS sequence"/>
</dbReference>
<evidence type="ECO:0000259" key="1">
    <source>
        <dbReference type="PROSITE" id="PS50006"/>
    </source>
</evidence>
<keyword evidence="3" id="KW-1185">Reference proteome</keyword>
<dbReference type="CDD" id="cd22687">
    <property type="entry name" value="FHA_MCRS1"/>
    <property type="match status" value="1"/>
</dbReference>
<dbReference type="PROSITE" id="PS50006">
    <property type="entry name" value="FHA_DOMAIN"/>
    <property type="match status" value="1"/>
</dbReference>
<dbReference type="Pfam" id="PF13325">
    <property type="entry name" value="MCRS_N"/>
    <property type="match status" value="1"/>
</dbReference>
<proteinExistence type="predicted"/>
<accession>A0A5A7Q7E9</accession>
<dbReference type="PANTHER" id="PTHR13233:SF0">
    <property type="entry name" value="MICROSPHERULE PROTEIN 1"/>
    <property type="match status" value="1"/>
</dbReference>
<dbReference type="InterPro" id="IPR008984">
    <property type="entry name" value="SMAD_FHA_dom_sf"/>
</dbReference>
<evidence type="ECO:0000313" key="3">
    <source>
        <dbReference type="Proteomes" id="UP000325081"/>
    </source>
</evidence>
<gene>
    <name evidence="2" type="ORF">STAS_17062</name>
</gene>
<dbReference type="PANTHER" id="PTHR13233">
    <property type="entry name" value="MICROSPHERULE PROTEIN 1"/>
    <property type="match status" value="1"/>
</dbReference>
<dbReference type="GO" id="GO:0002151">
    <property type="term" value="F:G-quadruplex RNA binding"/>
    <property type="evidence" value="ECO:0007669"/>
    <property type="project" value="InterPro"/>
</dbReference>
<organism evidence="2 3">
    <name type="scientific">Striga asiatica</name>
    <name type="common">Asiatic witchweed</name>
    <name type="synonym">Buchnera asiatica</name>
    <dbReference type="NCBI Taxonomy" id="4170"/>
    <lineage>
        <taxon>Eukaryota</taxon>
        <taxon>Viridiplantae</taxon>
        <taxon>Streptophyta</taxon>
        <taxon>Embryophyta</taxon>
        <taxon>Tracheophyta</taxon>
        <taxon>Spermatophyta</taxon>
        <taxon>Magnoliopsida</taxon>
        <taxon>eudicotyledons</taxon>
        <taxon>Gunneridae</taxon>
        <taxon>Pentapetalae</taxon>
        <taxon>asterids</taxon>
        <taxon>lamiids</taxon>
        <taxon>Lamiales</taxon>
        <taxon>Orobanchaceae</taxon>
        <taxon>Buchnereae</taxon>
        <taxon>Striga</taxon>
    </lineage>
</organism>
<sequence length="744" mass="82031">MATVPPVSNQWIPEDDFLLKNAVESGPILGPAMTLSTRPALGLGLSLYPICSEFWLISLPGLLCRLGLTKDSQAGAPLEALAKGAIQFSRRYTLRELRERWHSLLYDPEIAAQASAHIFELEVSGLIPGTKSNKPEKEISKKRKHESIRRKYYAMRKKFCSEFLNHSVLGYFEYNPHEFGEHVPDFQDQSTRDVNDQLQLQEEDLDILLHAFPGTIQDANGANNEIMGGYGFDERIVSFGEIAENRKGLVAIGEDQIDENDAQGKENSSLAYIGEFADPDSLLNLSNEDEILLVDVDEKHVEKKSSVDNSDSVIQELNKGNQENDTAKVQPETVQLLGATVDFSALNIDVPLKPTLKCDLIELCHGEICCTLNTEDPEIPCNDDIFLLIHPPMSTGSPPPQLKTAVSVNECAPVYEKDNGQDVNSPKKGKDYMSAGLHSQAGGMHGLSDSRSVQTVGCAAKDDVPGFVHKTVGNFGKGKTLYTIPKPCSSSMSKKEVAGASYVLNHCKQVGDSSATMILSIEAGSVSTSLPESLVNNSVSDQEESQIDDDVPYFSDVEAMILEMDLYPDDQDARQVPSYQYVDTKRTIIRLEQGVSSCLQRAMTSQGALAILYGRYLRHYIKKPEVLLGRSTDDFDVDIDLRKEGRANKISRRQAIIKMETDGSFLLKNLGKGSVSVDGLSVATGKLLNLSPSCLIEIKGMSFVFEINQGYVRKHLGIIIQLFFTDSRPNDAVFGTLMELYILQ</sequence>
<dbReference type="InterPro" id="IPR000253">
    <property type="entry name" value="FHA_dom"/>
</dbReference>
<dbReference type="GO" id="GO:0044545">
    <property type="term" value="C:NSL complex"/>
    <property type="evidence" value="ECO:0007669"/>
    <property type="project" value="TreeGrafter"/>
</dbReference>
<dbReference type="InterPro" id="IPR037912">
    <property type="entry name" value="MCRS1"/>
</dbReference>
<evidence type="ECO:0000313" key="2">
    <source>
        <dbReference type="EMBL" id="GER40387.1"/>
    </source>
</evidence>
<dbReference type="AlphaFoldDB" id="A0A5A7Q7E9"/>
<dbReference type="OrthoDB" id="10262769at2759"/>
<dbReference type="EMBL" id="BKCP01005850">
    <property type="protein sequence ID" value="GER40387.1"/>
    <property type="molecule type" value="Genomic_DNA"/>
</dbReference>